<evidence type="ECO:0000256" key="1">
    <source>
        <dbReference type="SAM" id="MobiDB-lite"/>
    </source>
</evidence>
<dbReference type="RefSeq" id="YP_010112439.1">
    <property type="nucleotide sequence ID" value="NC_055892.1"/>
</dbReference>
<feature type="compositionally biased region" description="Basic and acidic residues" evidence="1">
    <location>
        <begin position="1"/>
        <end position="16"/>
    </location>
</feature>
<dbReference type="KEGG" id="vg:65130913"/>
<reference evidence="2 3" key="1">
    <citation type="submission" date="2020-07" db="EMBL/GenBank/DDBJ databases">
        <title>Taxonomic proposal: Crassvirales, a new order of highly abundant and diverse bacterial viruses.</title>
        <authorList>
            <person name="Shkoporov A.N."/>
            <person name="Stockdale S.R."/>
            <person name="Guerin E."/>
            <person name="Ross R.P."/>
            <person name="Hill C."/>
        </authorList>
    </citation>
    <scope>NUCLEOTIDE SEQUENCE [LARGE SCALE GENOMIC DNA]</scope>
</reference>
<evidence type="ECO:0000313" key="3">
    <source>
        <dbReference type="Proteomes" id="UP000594117"/>
    </source>
</evidence>
<dbReference type="EMBL" id="MT774399">
    <property type="protein sequence ID" value="QOR56987.1"/>
    <property type="molecule type" value="Genomic_DNA"/>
</dbReference>
<evidence type="ECO:0000313" key="2">
    <source>
        <dbReference type="EMBL" id="QOR56987.1"/>
    </source>
</evidence>
<keyword evidence="3" id="KW-1185">Reference proteome</keyword>
<dbReference type="GeneID" id="65130913"/>
<name>A0A7M1RRB8_9CAUD</name>
<accession>A0A7M1RRB8</accession>
<dbReference type="Proteomes" id="UP000594117">
    <property type="component" value="Segment"/>
</dbReference>
<feature type="region of interest" description="Disordered" evidence="1">
    <location>
        <begin position="1"/>
        <end position="32"/>
    </location>
</feature>
<organism evidence="2 3">
    <name type="scientific">uncultured phage cr109_1</name>
    <dbReference type="NCBI Taxonomy" id="2772083"/>
    <lineage>
        <taxon>Viruses</taxon>
        <taxon>Duplodnaviria</taxon>
        <taxon>Heunggongvirae</taxon>
        <taxon>Uroviricota</taxon>
        <taxon>Caudoviricetes</taxon>
        <taxon>Crassvirales</taxon>
        <taxon>Suoliviridae</taxon>
        <taxon>Loutivirinae</taxon>
        <taxon>Buchavirus</taxon>
        <taxon>Buchavirus splanchnicus</taxon>
    </lineage>
</organism>
<protein>
    <submittedName>
        <fullName evidence="2">Uncharacterized protein</fullName>
    </submittedName>
</protein>
<proteinExistence type="predicted"/>
<sequence length="32" mass="3977">MGKNKEKEIKTKTEYKKRPKHKKMEPYNRKKA</sequence>